<protein>
    <submittedName>
        <fullName evidence="4">GNAT family N-acetyltransferase</fullName>
    </submittedName>
</protein>
<dbReference type="SUPFAM" id="SSF55729">
    <property type="entry name" value="Acyl-CoA N-acyltransferases (Nat)"/>
    <property type="match status" value="1"/>
</dbReference>
<dbReference type="Pfam" id="PF00583">
    <property type="entry name" value="Acetyltransf_1"/>
    <property type="match status" value="1"/>
</dbReference>
<evidence type="ECO:0000313" key="4">
    <source>
        <dbReference type="EMBL" id="NJP99880.1"/>
    </source>
</evidence>
<evidence type="ECO:0000313" key="5">
    <source>
        <dbReference type="Proteomes" id="UP000695264"/>
    </source>
</evidence>
<gene>
    <name evidence="4" type="ORF">HCK00_04825</name>
</gene>
<keyword evidence="2" id="KW-0012">Acyltransferase</keyword>
<proteinExistence type="predicted"/>
<dbReference type="PANTHER" id="PTHR43877:SF2">
    <property type="entry name" value="AMINOALKYLPHOSPHONATE N-ACETYLTRANSFERASE-RELATED"/>
    <property type="match status" value="1"/>
</dbReference>
<dbReference type="InterPro" id="IPR016181">
    <property type="entry name" value="Acyl_CoA_acyltransferase"/>
</dbReference>
<evidence type="ECO:0000256" key="2">
    <source>
        <dbReference type="ARBA" id="ARBA00023315"/>
    </source>
</evidence>
<dbReference type="InterPro" id="IPR050832">
    <property type="entry name" value="Bact_Acetyltransf"/>
</dbReference>
<dbReference type="CDD" id="cd04301">
    <property type="entry name" value="NAT_SF"/>
    <property type="match status" value="1"/>
</dbReference>
<dbReference type="EMBL" id="JAATEN010000003">
    <property type="protein sequence ID" value="NJP99880.1"/>
    <property type="molecule type" value="Genomic_DNA"/>
</dbReference>
<organism evidence="4 5">
    <name type="scientific">Streptomyces zingiberis</name>
    <dbReference type="NCBI Taxonomy" id="2053010"/>
    <lineage>
        <taxon>Bacteria</taxon>
        <taxon>Bacillati</taxon>
        <taxon>Actinomycetota</taxon>
        <taxon>Actinomycetes</taxon>
        <taxon>Kitasatosporales</taxon>
        <taxon>Streptomycetaceae</taxon>
        <taxon>Streptomyces</taxon>
    </lineage>
</organism>
<reference evidence="4 5" key="1">
    <citation type="submission" date="2020-03" db="EMBL/GenBank/DDBJ databases">
        <title>WGS of actinomycetes isolated from Thailand.</title>
        <authorList>
            <person name="Thawai C."/>
        </authorList>
    </citation>
    <scope>NUCLEOTIDE SEQUENCE [LARGE SCALE GENOMIC DNA]</scope>
    <source>
        <strain evidence="4 5">PLAI 1-29</strain>
    </source>
</reference>
<evidence type="ECO:0000259" key="3">
    <source>
        <dbReference type="PROSITE" id="PS51186"/>
    </source>
</evidence>
<keyword evidence="5" id="KW-1185">Reference proteome</keyword>
<accession>A0ABX1BQB5</accession>
<feature type="domain" description="N-acetyltransferase" evidence="3">
    <location>
        <begin position="2"/>
        <end position="163"/>
    </location>
</feature>
<name>A0ABX1BQB5_9ACTN</name>
<dbReference type="Gene3D" id="3.40.630.30">
    <property type="match status" value="1"/>
</dbReference>
<dbReference type="RefSeq" id="WP_168100497.1">
    <property type="nucleotide sequence ID" value="NZ_JAATEN010000003.1"/>
</dbReference>
<dbReference type="PANTHER" id="PTHR43877">
    <property type="entry name" value="AMINOALKYLPHOSPHONATE N-ACETYLTRANSFERASE-RELATED-RELATED"/>
    <property type="match status" value="1"/>
</dbReference>
<comment type="caution">
    <text evidence="4">The sequence shown here is derived from an EMBL/GenBank/DDBJ whole genome shotgun (WGS) entry which is preliminary data.</text>
</comment>
<dbReference type="PROSITE" id="PS51186">
    <property type="entry name" value="GNAT"/>
    <property type="match status" value="1"/>
</dbReference>
<evidence type="ECO:0000256" key="1">
    <source>
        <dbReference type="ARBA" id="ARBA00022679"/>
    </source>
</evidence>
<dbReference type="Proteomes" id="UP000695264">
    <property type="component" value="Unassembled WGS sequence"/>
</dbReference>
<keyword evidence="1" id="KW-0808">Transferase</keyword>
<sequence length="163" mass="17651">MVDLRSLSTEDDWPLWRDARLAALAEAPHAFKSRLADWHSGDEERWRARLTAPGTYNLVALLGDGRIAGVASGVPAGPGGVYALRSVWVSPEARGKGVADRLLTAVGTWARQAGATALRLTVMPDNEPAIALYRRHGFARTDEPGDLLADGVTRDLVMRKPLD</sequence>
<dbReference type="InterPro" id="IPR000182">
    <property type="entry name" value="GNAT_dom"/>
</dbReference>